<reference evidence="1" key="1">
    <citation type="submission" date="2014-11" db="EMBL/GenBank/DDBJ databases">
        <authorList>
            <person name="Amaro Gonzalez C."/>
        </authorList>
    </citation>
    <scope>NUCLEOTIDE SEQUENCE</scope>
</reference>
<proteinExistence type="predicted"/>
<dbReference type="AlphaFoldDB" id="A0A0E9SF93"/>
<reference evidence="1" key="2">
    <citation type="journal article" date="2015" name="Fish Shellfish Immunol.">
        <title>Early steps in the European eel (Anguilla anguilla)-Vibrio vulnificus interaction in the gills: Role of the RtxA13 toxin.</title>
        <authorList>
            <person name="Callol A."/>
            <person name="Pajuelo D."/>
            <person name="Ebbesson L."/>
            <person name="Teles M."/>
            <person name="MacKenzie S."/>
            <person name="Amaro C."/>
        </authorList>
    </citation>
    <scope>NUCLEOTIDE SEQUENCE</scope>
</reference>
<accession>A0A0E9SF93</accession>
<dbReference type="EMBL" id="GBXM01068528">
    <property type="protein sequence ID" value="JAH40049.1"/>
    <property type="molecule type" value="Transcribed_RNA"/>
</dbReference>
<evidence type="ECO:0000313" key="1">
    <source>
        <dbReference type="EMBL" id="JAH40049.1"/>
    </source>
</evidence>
<organism evidence="1">
    <name type="scientific">Anguilla anguilla</name>
    <name type="common">European freshwater eel</name>
    <name type="synonym">Muraena anguilla</name>
    <dbReference type="NCBI Taxonomy" id="7936"/>
    <lineage>
        <taxon>Eukaryota</taxon>
        <taxon>Metazoa</taxon>
        <taxon>Chordata</taxon>
        <taxon>Craniata</taxon>
        <taxon>Vertebrata</taxon>
        <taxon>Euteleostomi</taxon>
        <taxon>Actinopterygii</taxon>
        <taxon>Neopterygii</taxon>
        <taxon>Teleostei</taxon>
        <taxon>Anguilliformes</taxon>
        <taxon>Anguillidae</taxon>
        <taxon>Anguilla</taxon>
    </lineage>
</organism>
<protein>
    <submittedName>
        <fullName evidence="1">Uncharacterized protein</fullName>
    </submittedName>
</protein>
<sequence length="49" mass="5449">MSTLGWPFSTEPISTLLRTDMIILRPLSHCEGADPVKSKFGCFLNVNPK</sequence>
<name>A0A0E9SF93_ANGAN</name>